<sequence>MGFPMTLFSYLRNFNLKEGFFFPATLVGSFYKKKTVLHRQQFNNLNKCNAVHGTRILFTNKLIKKTKYNTNPRMIETFG</sequence>
<protein>
    <submittedName>
        <fullName evidence="1">Uncharacterized protein</fullName>
    </submittedName>
</protein>
<evidence type="ECO:0000313" key="2">
    <source>
        <dbReference type="Proteomes" id="UP000684084"/>
    </source>
</evidence>
<dbReference type="AlphaFoldDB" id="A0A915ZF55"/>
<accession>A0A915ZF55</accession>
<gene>
    <name evidence="1" type="ORF">CHRIB12_LOCUS13582</name>
</gene>
<name>A0A915ZF55_9GLOM</name>
<organism evidence="1 2">
    <name type="scientific">Rhizophagus irregularis</name>
    <dbReference type="NCBI Taxonomy" id="588596"/>
    <lineage>
        <taxon>Eukaryota</taxon>
        <taxon>Fungi</taxon>
        <taxon>Fungi incertae sedis</taxon>
        <taxon>Mucoromycota</taxon>
        <taxon>Glomeromycotina</taxon>
        <taxon>Glomeromycetes</taxon>
        <taxon>Glomerales</taxon>
        <taxon>Glomeraceae</taxon>
        <taxon>Rhizophagus</taxon>
    </lineage>
</organism>
<dbReference type="Proteomes" id="UP000684084">
    <property type="component" value="Unassembled WGS sequence"/>
</dbReference>
<dbReference type="EMBL" id="CAGKOT010000030">
    <property type="protein sequence ID" value="CAB5372436.1"/>
    <property type="molecule type" value="Genomic_DNA"/>
</dbReference>
<proteinExistence type="predicted"/>
<reference evidence="1" key="1">
    <citation type="submission" date="2020-05" db="EMBL/GenBank/DDBJ databases">
        <authorList>
            <person name="Rincon C."/>
            <person name="Sanders R I."/>
            <person name="Robbins C."/>
            <person name="Chaturvedi A."/>
        </authorList>
    </citation>
    <scope>NUCLEOTIDE SEQUENCE</scope>
    <source>
        <strain evidence="1">CHB12</strain>
    </source>
</reference>
<comment type="caution">
    <text evidence="1">The sequence shown here is derived from an EMBL/GenBank/DDBJ whole genome shotgun (WGS) entry which is preliminary data.</text>
</comment>
<evidence type="ECO:0000313" key="1">
    <source>
        <dbReference type="EMBL" id="CAB5372436.1"/>
    </source>
</evidence>